<protein>
    <submittedName>
        <fullName evidence="2">Methyltransferase family protein</fullName>
    </submittedName>
</protein>
<dbReference type="Gene3D" id="3.40.50.150">
    <property type="entry name" value="Vaccinia Virus protein VP39"/>
    <property type="match status" value="1"/>
</dbReference>
<dbReference type="Proteomes" id="UP000294257">
    <property type="component" value="Unassembled WGS sequence"/>
</dbReference>
<dbReference type="EMBL" id="SGWQ01000019">
    <property type="protein sequence ID" value="RZS29678.1"/>
    <property type="molecule type" value="Genomic_DNA"/>
</dbReference>
<reference evidence="2 3" key="1">
    <citation type="submission" date="2019-02" db="EMBL/GenBank/DDBJ databases">
        <title>Genomic Encyclopedia of Type Strains, Phase IV (KMG-IV): sequencing the most valuable type-strain genomes for metagenomic binning, comparative biology and taxonomic classification.</title>
        <authorList>
            <person name="Goeker M."/>
        </authorList>
    </citation>
    <scope>NUCLEOTIDE SEQUENCE [LARGE SCALE GENOMIC DNA]</scope>
    <source>
        <strain evidence="2 3">DSM 101727</strain>
    </source>
</reference>
<dbReference type="SUPFAM" id="SSF53335">
    <property type="entry name" value="S-adenosyl-L-methionine-dependent methyltransferases"/>
    <property type="match status" value="1"/>
</dbReference>
<comment type="caution">
    <text evidence="2">The sequence shown here is derived from an EMBL/GenBank/DDBJ whole genome shotgun (WGS) entry which is preliminary data.</text>
</comment>
<feature type="domain" description="Methyltransferase" evidence="1">
    <location>
        <begin position="60"/>
        <end position="146"/>
    </location>
</feature>
<dbReference type="AlphaFoldDB" id="A0A4Q7KCP3"/>
<name>A0A4Q7KCP3_9PSEU</name>
<dbReference type="Pfam" id="PF13649">
    <property type="entry name" value="Methyltransf_25"/>
    <property type="match status" value="1"/>
</dbReference>
<accession>A0A4Q7KCP3</accession>
<organism evidence="2 3">
    <name type="scientific">Herbihabitans rhizosphaerae</name>
    <dbReference type="NCBI Taxonomy" id="1872711"/>
    <lineage>
        <taxon>Bacteria</taxon>
        <taxon>Bacillati</taxon>
        <taxon>Actinomycetota</taxon>
        <taxon>Actinomycetes</taxon>
        <taxon>Pseudonocardiales</taxon>
        <taxon>Pseudonocardiaceae</taxon>
        <taxon>Herbihabitans</taxon>
    </lineage>
</organism>
<dbReference type="CDD" id="cd02440">
    <property type="entry name" value="AdoMet_MTases"/>
    <property type="match status" value="1"/>
</dbReference>
<evidence type="ECO:0000313" key="3">
    <source>
        <dbReference type="Proteomes" id="UP000294257"/>
    </source>
</evidence>
<dbReference type="RefSeq" id="WP_423202260.1">
    <property type="nucleotide sequence ID" value="NZ_SGWQ01000019.1"/>
</dbReference>
<dbReference type="InterPro" id="IPR029063">
    <property type="entry name" value="SAM-dependent_MTases_sf"/>
</dbReference>
<dbReference type="InterPro" id="IPR041698">
    <property type="entry name" value="Methyltransf_25"/>
</dbReference>
<keyword evidence="2" id="KW-0808">Transferase</keyword>
<evidence type="ECO:0000259" key="1">
    <source>
        <dbReference type="Pfam" id="PF13649"/>
    </source>
</evidence>
<dbReference type="GO" id="GO:0032259">
    <property type="term" value="P:methylation"/>
    <property type="evidence" value="ECO:0007669"/>
    <property type="project" value="UniProtKB-KW"/>
</dbReference>
<proteinExistence type="predicted"/>
<keyword evidence="2" id="KW-0489">Methyltransferase</keyword>
<keyword evidence="3" id="KW-1185">Reference proteome</keyword>
<dbReference type="GO" id="GO:0008168">
    <property type="term" value="F:methyltransferase activity"/>
    <property type="evidence" value="ECO:0007669"/>
    <property type="project" value="UniProtKB-KW"/>
</dbReference>
<evidence type="ECO:0000313" key="2">
    <source>
        <dbReference type="EMBL" id="RZS29678.1"/>
    </source>
</evidence>
<gene>
    <name evidence="2" type="ORF">EV193_11983</name>
</gene>
<sequence>MTTASRIPHAGNEFCHAMTSGQCWLELSTGERLVLPTSRWKAASDAADAWMLDACTGPTLDVGCGPGRLTAALTARGVPALGVDSSPVAVRLARERGAVALCRDVFDRLPGEGRWRHVLLADGNVGIGGDPVRLLRRTGELLRRGGTALVEVSGPGEGLRTGRVRVASATLDGAWFDWAWLGVDALEGCAHDVGLRLGDVGRRGERWFAELIR</sequence>